<dbReference type="Gene3D" id="3.30.460.20">
    <property type="entry name" value="CorA soluble domain-like"/>
    <property type="match status" value="1"/>
</dbReference>
<dbReference type="GO" id="GO:0046873">
    <property type="term" value="F:metal ion transmembrane transporter activity"/>
    <property type="evidence" value="ECO:0007669"/>
    <property type="project" value="InterPro"/>
</dbReference>
<dbReference type="PANTHER" id="PTHR47891:SF2">
    <property type="entry name" value="MAGNESIUM AND COBALT TRANSPORTER"/>
    <property type="match status" value="1"/>
</dbReference>
<gene>
    <name evidence="7" type="ORF">SDC9_80076</name>
</gene>
<dbReference type="PANTHER" id="PTHR47891">
    <property type="entry name" value="TRANSPORTER-RELATED"/>
    <property type="match status" value="1"/>
</dbReference>
<feature type="transmembrane region" description="Helical" evidence="6">
    <location>
        <begin position="254"/>
        <end position="274"/>
    </location>
</feature>
<comment type="subcellular location">
    <subcellularLocation>
        <location evidence="1">Membrane</location>
        <topology evidence="1">Multi-pass membrane protein</topology>
    </subcellularLocation>
</comment>
<sequence>MIYIFKTDEENRLQTNQEMEKGCWVHLVKPTEAEIQSVIDETGVLPEFVRAALDDEERARIETDEGQTLIVVDTPFREPGADAGVLSTIPVAMIILPKLLLTVCLYENTVLDDFVKGRVRNVETSFKTRTILQMLYRNANRFMYHLRQISKQSREVEEALHLSTENKELIQMMSLQKSLIYFSTALKSNEVVLEKMMRHEQVKNYPEDAEILEDVIIENKQAIEMTDIYSNLLTGTMDAFASIISNNLNIVMRFLAAVTIVISVPTMLASFYGMNITYMPFIDSPYSFLVIVLIALSLGVAAAFWLKRRRMF</sequence>
<keyword evidence="3 6" id="KW-0812">Transmembrane</keyword>
<evidence type="ECO:0000256" key="3">
    <source>
        <dbReference type="ARBA" id="ARBA00022692"/>
    </source>
</evidence>
<dbReference type="InterPro" id="IPR045863">
    <property type="entry name" value="CorA_TM1_TM2"/>
</dbReference>
<dbReference type="SUPFAM" id="SSF143865">
    <property type="entry name" value="CorA soluble domain-like"/>
    <property type="match status" value="1"/>
</dbReference>
<evidence type="ECO:0000313" key="7">
    <source>
        <dbReference type="EMBL" id="MPM33500.1"/>
    </source>
</evidence>
<keyword evidence="4 6" id="KW-1133">Transmembrane helix</keyword>
<evidence type="ECO:0000256" key="6">
    <source>
        <dbReference type="SAM" id="Phobius"/>
    </source>
</evidence>
<comment type="similarity">
    <text evidence="2">Belongs to the CorA metal ion transporter (MIT) (TC 1.A.35) family.</text>
</comment>
<dbReference type="SUPFAM" id="SSF144083">
    <property type="entry name" value="Magnesium transport protein CorA, transmembrane region"/>
    <property type="match status" value="1"/>
</dbReference>
<comment type="caution">
    <text evidence="7">The sequence shown here is derived from an EMBL/GenBank/DDBJ whole genome shotgun (WGS) entry which is preliminary data.</text>
</comment>
<protein>
    <recommendedName>
        <fullName evidence="8">Cobalt/magnesium transport protein CorA</fullName>
    </recommendedName>
</protein>
<dbReference type="EMBL" id="VSSQ01006677">
    <property type="protein sequence ID" value="MPM33500.1"/>
    <property type="molecule type" value="Genomic_DNA"/>
</dbReference>
<reference evidence="7" key="1">
    <citation type="submission" date="2019-08" db="EMBL/GenBank/DDBJ databases">
        <authorList>
            <person name="Kucharzyk K."/>
            <person name="Murdoch R.W."/>
            <person name="Higgins S."/>
            <person name="Loffler F."/>
        </authorList>
    </citation>
    <scope>NUCLEOTIDE SEQUENCE</scope>
</reference>
<evidence type="ECO:0000256" key="5">
    <source>
        <dbReference type="ARBA" id="ARBA00023136"/>
    </source>
</evidence>
<dbReference type="Pfam" id="PF01544">
    <property type="entry name" value="CorA"/>
    <property type="match status" value="1"/>
</dbReference>
<organism evidence="7">
    <name type="scientific">bioreactor metagenome</name>
    <dbReference type="NCBI Taxonomy" id="1076179"/>
    <lineage>
        <taxon>unclassified sequences</taxon>
        <taxon>metagenomes</taxon>
        <taxon>ecological metagenomes</taxon>
    </lineage>
</organism>
<dbReference type="AlphaFoldDB" id="A0A644YY02"/>
<keyword evidence="5 6" id="KW-0472">Membrane</keyword>
<accession>A0A644YY02</accession>
<feature type="transmembrane region" description="Helical" evidence="6">
    <location>
        <begin position="286"/>
        <end position="306"/>
    </location>
</feature>
<evidence type="ECO:0000256" key="4">
    <source>
        <dbReference type="ARBA" id="ARBA00022989"/>
    </source>
</evidence>
<dbReference type="CDD" id="cd12827">
    <property type="entry name" value="EcCorA_ZntB-like_u2"/>
    <property type="match status" value="1"/>
</dbReference>
<evidence type="ECO:0008006" key="8">
    <source>
        <dbReference type="Google" id="ProtNLM"/>
    </source>
</evidence>
<evidence type="ECO:0000256" key="1">
    <source>
        <dbReference type="ARBA" id="ARBA00004141"/>
    </source>
</evidence>
<dbReference type="InterPro" id="IPR045861">
    <property type="entry name" value="CorA_cytoplasmic_dom"/>
</dbReference>
<dbReference type="InterPro" id="IPR047199">
    <property type="entry name" value="CorA-like"/>
</dbReference>
<dbReference type="Gene3D" id="1.20.58.340">
    <property type="entry name" value="Magnesium transport protein CorA, transmembrane region"/>
    <property type="match status" value="2"/>
</dbReference>
<evidence type="ECO:0000256" key="2">
    <source>
        <dbReference type="ARBA" id="ARBA00009765"/>
    </source>
</evidence>
<proteinExistence type="inferred from homology"/>
<dbReference type="GO" id="GO:0016020">
    <property type="term" value="C:membrane"/>
    <property type="evidence" value="ECO:0007669"/>
    <property type="project" value="UniProtKB-SubCell"/>
</dbReference>
<name>A0A644YY02_9ZZZZ</name>
<dbReference type="InterPro" id="IPR002523">
    <property type="entry name" value="MgTranspt_CorA/ZnTranspt_ZntB"/>
</dbReference>